<gene>
    <name evidence="1" type="ORF">A2934_03500</name>
</gene>
<accession>A0A1G2L3X5</accession>
<protein>
    <submittedName>
        <fullName evidence="1">Uncharacterized protein</fullName>
    </submittedName>
</protein>
<reference evidence="1 2" key="1">
    <citation type="journal article" date="2016" name="Nat. Commun.">
        <title>Thousands of microbial genomes shed light on interconnected biogeochemical processes in an aquifer system.</title>
        <authorList>
            <person name="Anantharaman K."/>
            <person name="Brown C.T."/>
            <person name="Hug L.A."/>
            <person name="Sharon I."/>
            <person name="Castelle C.J."/>
            <person name="Probst A.J."/>
            <person name="Thomas B.C."/>
            <person name="Singh A."/>
            <person name="Wilkins M.J."/>
            <person name="Karaoz U."/>
            <person name="Brodie E.L."/>
            <person name="Williams K.H."/>
            <person name="Hubbard S.S."/>
            <person name="Banfield J.F."/>
        </authorList>
    </citation>
    <scope>NUCLEOTIDE SEQUENCE [LARGE SCALE GENOMIC DNA]</scope>
</reference>
<dbReference type="AlphaFoldDB" id="A0A1G2L3X5"/>
<dbReference type="Proteomes" id="UP000177982">
    <property type="component" value="Unassembled WGS sequence"/>
</dbReference>
<name>A0A1G2L3X5_9BACT</name>
<sequence>MGLFDVSKPHITETDLKKVINDLSHHGFNKVECERILEIFEGHLDLSSSAGSPERGIDQNELKEALGVIRNLHFLDDAGYMGDESEEEHTQRVNKGKQFKIEILEEKLLHVLRHHYV</sequence>
<comment type="caution">
    <text evidence="1">The sequence shown here is derived from an EMBL/GenBank/DDBJ whole genome shotgun (WGS) entry which is preliminary data.</text>
</comment>
<proteinExistence type="predicted"/>
<evidence type="ECO:0000313" key="2">
    <source>
        <dbReference type="Proteomes" id="UP000177982"/>
    </source>
</evidence>
<evidence type="ECO:0000313" key="1">
    <source>
        <dbReference type="EMBL" id="OHA06417.1"/>
    </source>
</evidence>
<organism evidence="1 2">
    <name type="scientific">Candidatus Sungbacteria bacterium RIFCSPLOWO2_01_FULL_47_10</name>
    <dbReference type="NCBI Taxonomy" id="1802276"/>
    <lineage>
        <taxon>Bacteria</taxon>
        <taxon>Candidatus Sungiibacteriota</taxon>
    </lineage>
</organism>
<dbReference type="EMBL" id="MHQO01000031">
    <property type="protein sequence ID" value="OHA06417.1"/>
    <property type="molecule type" value="Genomic_DNA"/>
</dbReference>